<reference evidence="2" key="1">
    <citation type="submission" date="2022-11" db="UniProtKB">
        <authorList>
            <consortium name="WormBaseParasite"/>
        </authorList>
    </citation>
    <scope>IDENTIFICATION</scope>
</reference>
<name>A0A915L7R4_ROMCU</name>
<evidence type="ECO:0000313" key="2">
    <source>
        <dbReference type="WBParaSite" id="nRc.2.0.1.t46513-RA"/>
    </source>
</evidence>
<evidence type="ECO:0000313" key="1">
    <source>
        <dbReference type="Proteomes" id="UP000887565"/>
    </source>
</evidence>
<sequence>MGVTWIVMAIETNRARMAIVTVVGGIAAAGRRSKEGQMGGVHCIDEAELLGPQACDPSQD</sequence>
<accession>A0A915L7R4</accession>
<proteinExistence type="predicted"/>
<dbReference type="Proteomes" id="UP000887565">
    <property type="component" value="Unplaced"/>
</dbReference>
<dbReference type="AlphaFoldDB" id="A0A915L7R4"/>
<organism evidence="1 2">
    <name type="scientific">Romanomermis culicivorax</name>
    <name type="common">Nematode worm</name>
    <dbReference type="NCBI Taxonomy" id="13658"/>
    <lineage>
        <taxon>Eukaryota</taxon>
        <taxon>Metazoa</taxon>
        <taxon>Ecdysozoa</taxon>
        <taxon>Nematoda</taxon>
        <taxon>Enoplea</taxon>
        <taxon>Dorylaimia</taxon>
        <taxon>Mermithida</taxon>
        <taxon>Mermithoidea</taxon>
        <taxon>Mermithidae</taxon>
        <taxon>Romanomermis</taxon>
    </lineage>
</organism>
<keyword evidence="1" id="KW-1185">Reference proteome</keyword>
<dbReference type="WBParaSite" id="nRc.2.0.1.t46513-RA">
    <property type="protein sequence ID" value="nRc.2.0.1.t46513-RA"/>
    <property type="gene ID" value="nRc.2.0.1.g46513"/>
</dbReference>
<protein>
    <submittedName>
        <fullName evidence="2">Uncharacterized protein</fullName>
    </submittedName>
</protein>